<evidence type="ECO:0000313" key="3">
    <source>
        <dbReference type="Proteomes" id="UP000824205"/>
    </source>
</evidence>
<proteinExistence type="predicted"/>
<evidence type="ECO:0000313" key="2">
    <source>
        <dbReference type="EMBL" id="HIW86597.1"/>
    </source>
</evidence>
<reference evidence="2" key="1">
    <citation type="journal article" date="2021" name="PeerJ">
        <title>Extensive microbial diversity within the chicken gut microbiome revealed by metagenomics and culture.</title>
        <authorList>
            <person name="Gilroy R."/>
            <person name="Ravi A."/>
            <person name="Getino M."/>
            <person name="Pursley I."/>
            <person name="Horton D.L."/>
            <person name="Alikhan N.F."/>
            <person name="Baker D."/>
            <person name="Gharbi K."/>
            <person name="Hall N."/>
            <person name="Watson M."/>
            <person name="Adriaenssens E.M."/>
            <person name="Foster-Nyarko E."/>
            <person name="Jarju S."/>
            <person name="Secka A."/>
            <person name="Antonio M."/>
            <person name="Oren A."/>
            <person name="Chaudhuri R.R."/>
            <person name="La Ragione R."/>
            <person name="Hildebrand F."/>
            <person name="Pallen M.J."/>
        </authorList>
    </citation>
    <scope>NUCLEOTIDE SEQUENCE</scope>
    <source>
        <strain evidence="2">421</strain>
    </source>
</reference>
<evidence type="ECO:0000259" key="1">
    <source>
        <dbReference type="Pfam" id="PF14336"/>
    </source>
</evidence>
<comment type="caution">
    <text evidence="2">The sequence shown here is derived from an EMBL/GenBank/DDBJ whole genome shotgun (WGS) entry which is preliminary data.</text>
</comment>
<feature type="domain" description="D-glutamate cyclase-like C-terminal" evidence="1">
    <location>
        <begin position="15"/>
        <end position="312"/>
    </location>
</feature>
<dbReference type="PANTHER" id="PTHR32022:SF10">
    <property type="entry name" value="D-GLUTAMATE CYCLASE, MITOCHONDRIAL"/>
    <property type="match status" value="1"/>
</dbReference>
<name>A0A9D1RFE7_9FIRM</name>
<sequence length="353" mass="38548">MTKEELTIFNVGCNLDTLMNLDPRGYGVCRILYDGARKFTGEPLSTNGAKGLIKHIKKGKKVFIFTGFVLLPWEEAETDGIISSCIFAKFIMKAFGARPVLLIPSQCEKAVKAISNVLDFAVTDDIDDKSENTVTYIIFTKEREEAPVQAKEILSHGKPCAAISIEAPGRNKNGYYHNAVGVNTTGVEAKYDVLFKMCKDAGIYNLSIGDLGNEIGMAAIEDHIRKYVPYAEKGGCKAGSGFGILADTVADNIITATVSDWGCNALMAATAFLLKKPELFHDTEEQSAAMDAAAAAGMLDMYGKPRPYIDGIGKNINLPLVALMGALIEYPPTVEDKTREWFEHTLEKGYFTR</sequence>
<dbReference type="AlphaFoldDB" id="A0A9D1RFE7"/>
<reference evidence="2" key="2">
    <citation type="submission" date="2021-04" db="EMBL/GenBank/DDBJ databases">
        <authorList>
            <person name="Gilroy R."/>
        </authorList>
    </citation>
    <scope>NUCLEOTIDE SEQUENCE</scope>
    <source>
        <strain evidence="2">421</strain>
    </source>
</reference>
<dbReference type="Proteomes" id="UP000824205">
    <property type="component" value="Unassembled WGS sequence"/>
</dbReference>
<dbReference type="Pfam" id="PF14336">
    <property type="entry name" value="GLUCM-like_C"/>
    <property type="match status" value="1"/>
</dbReference>
<dbReference type="EMBL" id="DXGE01000035">
    <property type="protein sequence ID" value="HIW86597.1"/>
    <property type="molecule type" value="Genomic_DNA"/>
</dbReference>
<dbReference type="InterPro" id="IPR025504">
    <property type="entry name" value="GLUCM_C"/>
</dbReference>
<accession>A0A9D1RFE7</accession>
<gene>
    <name evidence="2" type="ORF">IAA48_08900</name>
</gene>
<dbReference type="PANTHER" id="PTHR32022">
    <property type="entry name" value="D-GLUTAMATE CYCLASE, MITOCHONDRIAL"/>
    <property type="match status" value="1"/>
</dbReference>
<organism evidence="2 3">
    <name type="scientific">Candidatus Eubacterium faecipullorum</name>
    <dbReference type="NCBI Taxonomy" id="2838571"/>
    <lineage>
        <taxon>Bacteria</taxon>
        <taxon>Bacillati</taxon>
        <taxon>Bacillota</taxon>
        <taxon>Clostridia</taxon>
        <taxon>Eubacteriales</taxon>
        <taxon>Eubacteriaceae</taxon>
        <taxon>Eubacterium</taxon>
    </lineage>
</organism>
<dbReference type="Gene3D" id="3.90.1640.20">
    <property type="entry name" value="TON_0340"/>
    <property type="match status" value="1"/>
</dbReference>
<protein>
    <submittedName>
        <fullName evidence="2">DUF4392 domain-containing protein</fullName>
    </submittedName>
</protein>